<evidence type="ECO:0000313" key="1">
    <source>
        <dbReference type="EMBL" id="QHT81641.1"/>
    </source>
</evidence>
<name>A0A6C0HLS8_9ZZZZ</name>
<dbReference type="EMBL" id="MN739987">
    <property type="protein sequence ID" value="QHT81641.1"/>
    <property type="molecule type" value="Genomic_DNA"/>
</dbReference>
<reference evidence="1" key="1">
    <citation type="journal article" date="2020" name="Nature">
        <title>Giant virus diversity and host interactions through global metagenomics.</title>
        <authorList>
            <person name="Schulz F."/>
            <person name="Roux S."/>
            <person name="Paez-Espino D."/>
            <person name="Jungbluth S."/>
            <person name="Walsh D.A."/>
            <person name="Denef V.J."/>
            <person name="McMahon K.D."/>
            <person name="Konstantinidis K.T."/>
            <person name="Eloe-Fadrosh E.A."/>
            <person name="Kyrpides N.C."/>
            <person name="Woyke T."/>
        </authorList>
    </citation>
    <scope>NUCLEOTIDE SEQUENCE</scope>
    <source>
        <strain evidence="1">GVMAG-M-3300023184-13</strain>
    </source>
</reference>
<proteinExistence type="predicted"/>
<organism evidence="1">
    <name type="scientific">viral metagenome</name>
    <dbReference type="NCBI Taxonomy" id="1070528"/>
    <lineage>
        <taxon>unclassified sequences</taxon>
        <taxon>metagenomes</taxon>
        <taxon>organismal metagenomes</taxon>
    </lineage>
</organism>
<sequence length="134" mass="15859">MTSKKNDRICMCCKKEFRYPSRLDKHLERKTACKTNSESANCLLIRKTQPTYNQINYQEIKDQQLQPANILESNTKTTNINQRGLIELEKRLKDFDDNQINDIDKQVCNENINIYKYIHTTNNIKTINTNKVCR</sequence>
<accession>A0A6C0HLS8</accession>
<dbReference type="AlphaFoldDB" id="A0A6C0HLS8"/>
<protein>
    <submittedName>
        <fullName evidence="1">Uncharacterized protein</fullName>
    </submittedName>
</protein>